<keyword evidence="2" id="KW-1185">Reference proteome</keyword>
<dbReference type="AlphaFoldDB" id="A0A6I4ISD5"/>
<comment type="caution">
    <text evidence="1">The sequence shown here is derived from an EMBL/GenBank/DDBJ whole genome shotgun (WGS) entry which is preliminary data.</text>
</comment>
<sequence length="167" mass="18873">MNLSKIIICILISFAGFSQNQLSGRIFLTDTDYDYHYITVLLKKKDSILTGSQIDSLGNYKLVKKIPSGNYKVVINHLGEKDMIIENIIVDEKDLVIDINYPGPCTYFKNKPRKCVGSHTDNIIPIVYGLPSKIMIKKAKKGKIHLGGCEVSKCDPYFFCKTHNIEL</sequence>
<dbReference type="OrthoDB" id="1373641at2"/>
<accession>A0A6I4ISD5</accession>
<evidence type="ECO:0000313" key="1">
    <source>
        <dbReference type="EMBL" id="MVO09396.1"/>
    </source>
</evidence>
<evidence type="ECO:0000313" key="2">
    <source>
        <dbReference type="Proteomes" id="UP000431264"/>
    </source>
</evidence>
<name>A0A6I4ISD5_9FLAO</name>
<dbReference type="Proteomes" id="UP000431264">
    <property type="component" value="Unassembled WGS sequence"/>
</dbReference>
<evidence type="ECO:0008006" key="3">
    <source>
        <dbReference type="Google" id="ProtNLM"/>
    </source>
</evidence>
<organism evidence="1 2">
    <name type="scientific">Flavobacterium profundi</name>
    <dbReference type="NCBI Taxonomy" id="1774945"/>
    <lineage>
        <taxon>Bacteria</taxon>
        <taxon>Pseudomonadati</taxon>
        <taxon>Bacteroidota</taxon>
        <taxon>Flavobacteriia</taxon>
        <taxon>Flavobacteriales</taxon>
        <taxon>Flavobacteriaceae</taxon>
        <taxon>Flavobacterium</taxon>
    </lineage>
</organism>
<reference evidence="2" key="1">
    <citation type="submission" date="2019-05" db="EMBL/GenBank/DDBJ databases">
        <title>Flavobacterium profundi sp. nov., isolated from a deep-sea seamount.</title>
        <authorList>
            <person name="Zhang D.-C."/>
        </authorList>
    </citation>
    <scope>NUCLEOTIDE SEQUENCE [LARGE SCALE GENOMIC DNA]</scope>
    <source>
        <strain evidence="2">TP390</strain>
    </source>
</reference>
<protein>
    <recommendedName>
        <fullName evidence="3">Carboxypeptidase regulatory-like domain-containing protein</fullName>
    </recommendedName>
</protein>
<proteinExistence type="predicted"/>
<dbReference type="RefSeq" id="WP_140997775.1">
    <property type="nucleotide sequence ID" value="NZ_VDCZ01000006.1"/>
</dbReference>
<dbReference type="EMBL" id="WQLW01000006">
    <property type="protein sequence ID" value="MVO09396.1"/>
    <property type="molecule type" value="Genomic_DNA"/>
</dbReference>
<gene>
    <name evidence="1" type="ORF">GOQ30_09520</name>
</gene>